<feature type="active site" evidence="4">
    <location>
        <position position="285"/>
    </location>
</feature>
<evidence type="ECO:0000256" key="1">
    <source>
        <dbReference type="ARBA" id="ARBA00009545"/>
    </source>
</evidence>
<name>A0ABD3DIS0_9LAMI</name>
<feature type="binding site" evidence="5">
    <location>
        <position position="284"/>
    </location>
    <ligand>
        <name>substrate</name>
    </ligand>
</feature>
<protein>
    <recommendedName>
        <fullName evidence="2">poly(ADP-ribose) glycohydrolase</fullName>
        <ecNumber evidence="2">3.2.1.143</ecNumber>
    </recommendedName>
</protein>
<dbReference type="InterPro" id="IPR046372">
    <property type="entry name" value="PARG_cat_C"/>
</dbReference>
<dbReference type="Pfam" id="PF20811">
    <property type="entry name" value="PARG_cat_N"/>
    <property type="match status" value="1"/>
</dbReference>
<feature type="domain" description="PARG catalytic Macro" evidence="6">
    <location>
        <begin position="236"/>
        <end position="438"/>
    </location>
</feature>
<feature type="binding site" evidence="5">
    <location>
        <position position="325"/>
    </location>
    <ligand>
        <name>substrate</name>
    </ligand>
</feature>
<dbReference type="Pfam" id="PF05028">
    <property type="entry name" value="PARG_cat_C"/>
    <property type="match status" value="1"/>
</dbReference>
<evidence type="ECO:0000259" key="7">
    <source>
        <dbReference type="Pfam" id="PF20811"/>
    </source>
</evidence>
<comment type="caution">
    <text evidence="8">The sequence shown here is derived from an EMBL/GenBank/DDBJ whole genome shotgun (WGS) entry which is preliminary data.</text>
</comment>
<evidence type="ECO:0000256" key="4">
    <source>
        <dbReference type="PIRSR" id="PIRSR607724-1"/>
    </source>
</evidence>
<feature type="binding site" evidence="5">
    <location>
        <position position="270"/>
    </location>
    <ligand>
        <name>substrate</name>
    </ligand>
</feature>
<keyword evidence="9" id="KW-1185">Reference proteome</keyword>
<reference evidence="9" key="1">
    <citation type="journal article" date="2024" name="IScience">
        <title>Strigolactones Initiate the Formation of Haustorium-like Structures in Castilleja.</title>
        <authorList>
            <person name="Buerger M."/>
            <person name="Peterson D."/>
            <person name="Chory J."/>
        </authorList>
    </citation>
    <scope>NUCLEOTIDE SEQUENCE [LARGE SCALE GENOMIC DNA]</scope>
</reference>
<feature type="active site" evidence="4">
    <location>
        <position position="286"/>
    </location>
</feature>
<dbReference type="Proteomes" id="UP001632038">
    <property type="component" value="Unassembled WGS sequence"/>
</dbReference>
<proteinExistence type="inferred from homology"/>
<evidence type="ECO:0000256" key="5">
    <source>
        <dbReference type="PIRSR" id="PIRSR607724-2"/>
    </source>
</evidence>
<comment type="similarity">
    <text evidence="1">Belongs to the poly(ADP-ribose) glycohydrolase family.</text>
</comment>
<gene>
    <name evidence="8" type="ORF">CASFOL_013025</name>
</gene>
<organism evidence="8 9">
    <name type="scientific">Castilleja foliolosa</name>
    <dbReference type="NCBI Taxonomy" id="1961234"/>
    <lineage>
        <taxon>Eukaryota</taxon>
        <taxon>Viridiplantae</taxon>
        <taxon>Streptophyta</taxon>
        <taxon>Embryophyta</taxon>
        <taxon>Tracheophyta</taxon>
        <taxon>Spermatophyta</taxon>
        <taxon>Magnoliopsida</taxon>
        <taxon>eudicotyledons</taxon>
        <taxon>Gunneridae</taxon>
        <taxon>Pentapetalae</taxon>
        <taxon>asterids</taxon>
        <taxon>lamiids</taxon>
        <taxon>Lamiales</taxon>
        <taxon>Orobanchaceae</taxon>
        <taxon>Pedicularideae</taxon>
        <taxon>Castillejinae</taxon>
        <taxon>Castilleja</taxon>
    </lineage>
</organism>
<evidence type="ECO:0000313" key="8">
    <source>
        <dbReference type="EMBL" id="KAL3642210.1"/>
    </source>
</evidence>
<dbReference type="AlphaFoldDB" id="A0ABD3DIS0"/>
<evidence type="ECO:0000259" key="6">
    <source>
        <dbReference type="Pfam" id="PF05028"/>
    </source>
</evidence>
<dbReference type="PANTHER" id="PTHR12837:SF0">
    <property type="entry name" value="POLY(ADP-RIBOSE) GLYCOHYDROLASE"/>
    <property type="match status" value="1"/>
</dbReference>
<feature type="active site" evidence="4">
    <location>
        <position position="267"/>
    </location>
</feature>
<dbReference type="InterPro" id="IPR007724">
    <property type="entry name" value="Poly_GlycHdrlase"/>
</dbReference>
<sequence length="499" mass="56241">MIWKLDSVSMGSRVDFRSILPFLPVTLRSSAVCWPLAVAEALKSLSEGPTHSNVNSGHQFAVAIADLRHSLGLSSLNPSASLGFSVFFDDLMNKDDSEKWFGEVVPRLAELMLSLPSLLEAHYQNAVVFNGMETGLRILEPQQSGIVFLSQELIAALLACALFCLFPTTNRDDKNLQPINFDTLFVCLYLRNRANQENKIKCIVHYFEKVCRDMPKGNVSFERKVLTLRNNPEDDFWSKSNVSLCRFEVHTSGSIEDQSGEEALEVDFANKYIGGGALRQGCVQEEIRFIINPELIISILFLPMMNDNESIEIVGAERFSNYTGYSTSFRFSGDYEDIKRFDTMNRRKTRIIAIDALCHPGNTQYSPEGLHREINKAFCGFFIDRNSYEGEIGVATGNWGCGAFGGDPEVKAVIQWLAASQATRAFVRYYAFGSEVLEKLEVVVQWIVSQEWSVGEVWSILAVYSGQRLRGETKVGFFRWLVPLFYDDQRLSDMDVDLA</sequence>
<dbReference type="InterPro" id="IPR048362">
    <property type="entry name" value="PARG_helical"/>
</dbReference>
<evidence type="ECO:0000256" key="2">
    <source>
        <dbReference type="ARBA" id="ARBA00012255"/>
    </source>
</evidence>
<feature type="domain" description="PARG helical" evidence="7">
    <location>
        <begin position="92"/>
        <end position="223"/>
    </location>
</feature>
<dbReference type="GO" id="GO:0004649">
    <property type="term" value="F:poly(ADP-ribose) glycohydrolase activity"/>
    <property type="evidence" value="ECO:0007669"/>
    <property type="project" value="UniProtKB-EC"/>
</dbReference>
<evidence type="ECO:0000313" key="9">
    <source>
        <dbReference type="Proteomes" id="UP001632038"/>
    </source>
</evidence>
<dbReference type="PANTHER" id="PTHR12837">
    <property type="entry name" value="POLY ADP-RIBOSE GLYCOHYDROLASE"/>
    <property type="match status" value="1"/>
</dbReference>
<dbReference type="EMBL" id="JAVIJP010000016">
    <property type="protein sequence ID" value="KAL3642210.1"/>
    <property type="molecule type" value="Genomic_DNA"/>
</dbReference>
<keyword evidence="3" id="KW-0378">Hydrolase</keyword>
<accession>A0ABD3DIS0</accession>
<dbReference type="EC" id="3.2.1.143" evidence="2"/>
<evidence type="ECO:0000256" key="3">
    <source>
        <dbReference type="ARBA" id="ARBA00022801"/>
    </source>
</evidence>